<accession>A0AAD7KIM9</accession>
<evidence type="ECO:0000313" key="17">
    <source>
        <dbReference type="Proteomes" id="UP001215598"/>
    </source>
</evidence>
<evidence type="ECO:0000256" key="14">
    <source>
        <dbReference type="RuleBase" id="RU000722"/>
    </source>
</evidence>
<proteinExistence type="inferred from homology"/>
<dbReference type="EMBL" id="JARKIB010000001">
    <property type="protein sequence ID" value="KAJ7786414.1"/>
    <property type="molecule type" value="Genomic_DNA"/>
</dbReference>
<reference evidence="16" key="1">
    <citation type="submission" date="2023-03" db="EMBL/GenBank/DDBJ databases">
        <title>Massive genome expansion in bonnet fungi (Mycena s.s.) driven by repeated elements and novel gene families across ecological guilds.</title>
        <authorList>
            <consortium name="Lawrence Berkeley National Laboratory"/>
            <person name="Harder C.B."/>
            <person name="Miyauchi S."/>
            <person name="Viragh M."/>
            <person name="Kuo A."/>
            <person name="Thoen E."/>
            <person name="Andreopoulos B."/>
            <person name="Lu D."/>
            <person name="Skrede I."/>
            <person name="Drula E."/>
            <person name="Henrissat B."/>
            <person name="Morin E."/>
            <person name="Kohler A."/>
            <person name="Barry K."/>
            <person name="LaButti K."/>
            <person name="Morin E."/>
            <person name="Salamov A."/>
            <person name="Lipzen A."/>
            <person name="Mereny Z."/>
            <person name="Hegedus B."/>
            <person name="Baldrian P."/>
            <person name="Stursova M."/>
            <person name="Weitz H."/>
            <person name="Taylor A."/>
            <person name="Grigoriev I.V."/>
            <person name="Nagy L.G."/>
            <person name="Martin F."/>
            <person name="Kauserud H."/>
        </authorList>
    </citation>
    <scope>NUCLEOTIDE SEQUENCE</scope>
    <source>
        <strain evidence="16">CBHHK182m</strain>
    </source>
</reference>
<evidence type="ECO:0000256" key="3">
    <source>
        <dbReference type="ARBA" id="ARBA00010930"/>
    </source>
</evidence>
<keyword evidence="13 14" id="KW-0275">Fatty acid biosynthesis</keyword>
<comment type="function">
    <text evidence="14">Carrier of the growing fatty acid chain in fatty acid biosynthesis.</text>
</comment>
<keyword evidence="4" id="KW-0813">Transport</keyword>
<keyword evidence="12" id="KW-0496">Mitochondrion</keyword>
<sequence length="120" mass="12917">MSLLRLARALPRQALSLPRRQAQLPFRAYSAGGGLTHEAIQNRILEVLKGFEPVKTDRLSPTASFTGDLGLDSLDVVEVQMAIEEEFSIEIPDAEADEIQTVAQGTSSIPTSSAAVHMAV</sequence>
<dbReference type="GO" id="GO:0099128">
    <property type="term" value="C:mitochondrial [2Fe-2S] assembly complex"/>
    <property type="evidence" value="ECO:0007669"/>
    <property type="project" value="UniProtKB-ARBA"/>
</dbReference>
<evidence type="ECO:0000256" key="13">
    <source>
        <dbReference type="ARBA" id="ARBA00023160"/>
    </source>
</evidence>
<dbReference type="InterPro" id="IPR003231">
    <property type="entry name" value="ACP"/>
</dbReference>
<dbReference type="SUPFAM" id="SSF47336">
    <property type="entry name" value="ACP-like"/>
    <property type="match status" value="1"/>
</dbReference>
<evidence type="ECO:0000256" key="8">
    <source>
        <dbReference type="ARBA" id="ARBA00022832"/>
    </source>
</evidence>
<keyword evidence="11" id="KW-0443">Lipid metabolism</keyword>
<gene>
    <name evidence="16" type="ORF">B0H16DRAFT_1295463</name>
</gene>
<dbReference type="PANTHER" id="PTHR20863:SF28">
    <property type="entry name" value="ACYL CARRIER PROTEIN, MITOCHONDRIAL"/>
    <property type="match status" value="1"/>
</dbReference>
<keyword evidence="17" id="KW-1185">Reference proteome</keyword>
<keyword evidence="7" id="KW-0597">Phosphoprotein</keyword>
<feature type="domain" description="Carrier" evidence="15">
    <location>
        <begin position="38"/>
        <end position="113"/>
    </location>
</feature>
<dbReference type="PROSITE" id="PS50075">
    <property type="entry name" value="CARRIER"/>
    <property type="match status" value="1"/>
</dbReference>
<organism evidence="16 17">
    <name type="scientific">Mycena metata</name>
    <dbReference type="NCBI Taxonomy" id="1033252"/>
    <lineage>
        <taxon>Eukaryota</taxon>
        <taxon>Fungi</taxon>
        <taxon>Dikarya</taxon>
        <taxon>Basidiomycota</taxon>
        <taxon>Agaricomycotina</taxon>
        <taxon>Agaricomycetes</taxon>
        <taxon>Agaricomycetidae</taxon>
        <taxon>Agaricales</taxon>
        <taxon>Marasmiineae</taxon>
        <taxon>Mycenaceae</taxon>
        <taxon>Mycena</taxon>
    </lineage>
</organism>
<keyword evidence="6 14" id="KW-0444">Lipid biosynthesis</keyword>
<name>A0AAD7KIM9_9AGAR</name>
<protein>
    <recommendedName>
        <fullName evidence="14">Acyl carrier protein</fullName>
    </recommendedName>
</protein>
<evidence type="ECO:0000256" key="2">
    <source>
        <dbReference type="ARBA" id="ARBA00005194"/>
    </source>
</evidence>
<comment type="similarity">
    <text evidence="3">Belongs to the acyl carrier protein (ACP) family.</text>
</comment>
<dbReference type="Proteomes" id="UP001215598">
    <property type="component" value="Unassembled WGS sequence"/>
</dbReference>
<keyword evidence="10" id="KW-0249">Electron transport</keyword>
<evidence type="ECO:0000256" key="10">
    <source>
        <dbReference type="ARBA" id="ARBA00022982"/>
    </source>
</evidence>
<dbReference type="FunFam" id="1.10.1200.10:FF:000003">
    <property type="entry name" value="Acyl carrier protein"/>
    <property type="match status" value="1"/>
</dbReference>
<dbReference type="Gene3D" id="1.10.1200.10">
    <property type="entry name" value="ACP-like"/>
    <property type="match status" value="1"/>
</dbReference>
<dbReference type="GO" id="GO:0000035">
    <property type="term" value="F:acyl binding"/>
    <property type="evidence" value="ECO:0007669"/>
    <property type="project" value="TreeGrafter"/>
</dbReference>
<evidence type="ECO:0000256" key="6">
    <source>
        <dbReference type="ARBA" id="ARBA00022516"/>
    </source>
</evidence>
<comment type="subcellular location">
    <subcellularLocation>
        <location evidence="1">Mitochondrion</location>
    </subcellularLocation>
</comment>
<dbReference type="PANTHER" id="PTHR20863">
    <property type="entry name" value="ACYL CARRIER PROTEIN"/>
    <property type="match status" value="1"/>
</dbReference>
<keyword evidence="5 14" id="KW-0596">Phosphopantetheine</keyword>
<evidence type="ECO:0000313" key="16">
    <source>
        <dbReference type="EMBL" id="KAJ7786414.1"/>
    </source>
</evidence>
<evidence type="ECO:0000256" key="9">
    <source>
        <dbReference type="ARBA" id="ARBA00022946"/>
    </source>
</evidence>
<evidence type="ECO:0000256" key="7">
    <source>
        <dbReference type="ARBA" id="ARBA00022553"/>
    </source>
</evidence>
<dbReference type="InterPro" id="IPR009081">
    <property type="entry name" value="PP-bd_ACP"/>
</dbReference>
<dbReference type="HAMAP" id="MF_01217">
    <property type="entry name" value="Acyl_carrier"/>
    <property type="match status" value="1"/>
</dbReference>
<keyword evidence="9" id="KW-0809">Transit peptide</keyword>
<keyword evidence="8" id="KW-0276">Fatty acid metabolism</keyword>
<evidence type="ECO:0000256" key="5">
    <source>
        <dbReference type="ARBA" id="ARBA00022450"/>
    </source>
</evidence>
<evidence type="ECO:0000256" key="4">
    <source>
        <dbReference type="ARBA" id="ARBA00022448"/>
    </source>
</evidence>
<evidence type="ECO:0000256" key="11">
    <source>
        <dbReference type="ARBA" id="ARBA00023098"/>
    </source>
</evidence>
<dbReference type="GO" id="GO:0000036">
    <property type="term" value="F:acyl carrier activity"/>
    <property type="evidence" value="ECO:0007669"/>
    <property type="project" value="TreeGrafter"/>
</dbReference>
<dbReference type="AlphaFoldDB" id="A0AAD7KIM9"/>
<comment type="pathway">
    <text evidence="2">Lipid metabolism; fatty acid biosynthesis.</text>
</comment>
<dbReference type="Pfam" id="PF00550">
    <property type="entry name" value="PP-binding"/>
    <property type="match status" value="1"/>
</dbReference>
<evidence type="ECO:0000259" key="15">
    <source>
        <dbReference type="PROSITE" id="PS50075"/>
    </source>
</evidence>
<evidence type="ECO:0000256" key="12">
    <source>
        <dbReference type="ARBA" id="ARBA00023128"/>
    </source>
</evidence>
<dbReference type="InterPro" id="IPR036736">
    <property type="entry name" value="ACP-like_sf"/>
</dbReference>
<comment type="caution">
    <text evidence="16">The sequence shown here is derived from an EMBL/GenBank/DDBJ whole genome shotgun (WGS) entry which is preliminary data.</text>
</comment>
<evidence type="ECO:0000256" key="1">
    <source>
        <dbReference type="ARBA" id="ARBA00004173"/>
    </source>
</evidence>